<dbReference type="Pfam" id="PF02223">
    <property type="entry name" value="Thymidylate_kin"/>
    <property type="match status" value="1"/>
</dbReference>
<name>A0ABX2D3Q3_9CYAN</name>
<gene>
    <name evidence="12" type="primary">tmk_2</name>
    <name evidence="10" type="synonym">tmk</name>
    <name evidence="12" type="ORF">E5S67_04228</name>
</gene>
<evidence type="ECO:0000256" key="8">
    <source>
        <dbReference type="ARBA" id="ARBA00022840"/>
    </source>
</evidence>
<dbReference type="PANTHER" id="PTHR10344">
    <property type="entry name" value="THYMIDYLATE KINASE"/>
    <property type="match status" value="1"/>
</dbReference>
<evidence type="ECO:0000313" key="12">
    <source>
        <dbReference type="EMBL" id="NQE36463.1"/>
    </source>
</evidence>
<dbReference type="GO" id="GO:0004798">
    <property type="term" value="F:dTMP kinase activity"/>
    <property type="evidence" value="ECO:0007669"/>
    <property type="project" value="UniProtKB-EC"/>
</dbReference>
<proteinExistence type="inferred from homology"/>
<keyword evidence="13" id="KW-1185">Reference proteome</keyword>
<dbReference type="InterPro" id="IPR018094">
    <property type="entry name" value="Thymidylate_kinase"/>
</dbReference>
<dbReference type="InterPro" id="IPR018095">
    <property type="entry name" value="Thymidylate_kin_CS"/>
</dbReference>
<evidence type="ECO:0000256" key="2">
    <source>
        <dbReference type="ARBA" id="ARBA00012980"/>
    </source>
</evidence>
<dbReference type="EC" id="2.7.4.9" evidence="2 10"/>
<comment type="similarity">
    <text evidence="1 10">Belongs to the thymidylate kinase family.</text>
</comment>
<evidence type="ECO:0000256" key="9">
    <source>
        <dbReference type="ARBA" id="ARBA00048743"/>
    </source>
</evidence>
<evidence type="ECO:0000256" key="10">
    <source>
        <dbReference type="HAMAP-Rule" id="MF_00165"/>
    </source>
</evidence>
<keyword evidence="8 10" id="KW-0067">ATP-binding</keyword>
<reference evidence="12 13" key="1">
    <citation type="journal article" date="2020" name="Sci. Rep.">
        <title>A novel cyanobacterial geosmin producer, revising GeoA distribution and dispersion patterns in Bacteria.</title>
        <authorList>
            <person name="Churro C."/>
            <person name="Semedo-Aguiar A.P."/>
            <person name="Silva A.D."/>
            <person name="Pereira-Leal J.B."/>
            <person name="Leite R.B."/>
        </authorList>
    </citation>
    <scope>NUCLEOTIDE SEQUENCE [LARGE SCALE GENOMIC DNA]</scope>
    <source>
        <strain evidence="12 13">IPMA8</strain>
    </source>
</reference>
<sequence length="222" mass="25019">MKGKLIVFEGVEGAGKTTQMQRLIHWLQASCFLKVRLVATREPGGTELGRGLRHLLLKQDSGEFVSDRAELLMYAADRAQHVETFLKPELSKGTIVLCDRFTDSTIAYQGYGRGLNLNLIKQLNEIATCGLESDLTLWLDIKVEAGLARVRVRGGCDRIEQADLKFHRLVQQGFAELAQENKSRIVRINADRPEYEVAQEIQTIVTSRLEAWGYLNNTNSEK</sequence>
<evidence type="ECO:0000256" key="5">
    <source>
        <dbReference type="ARBA" id="ARBA00022727"/>
    </source>
</evidence>
<comment type="caution">
    <text evidence="12">The sequence shown here is derived from an EMBL/GenBank/DDBJ whole genome shotgun (WGS) entry which is preliminary data.</text>
</comment>
<dbReference type="NCBIfam" id="TIGR00041">
    <property type="entry name" value="DTMP_kinase"/>
    <property type="match status" value="1"/>
</dbReference>
<dbReference type="SUPFAM" id="SSF52540">
    <property type="entry name" value="P-loop containing nucleoside triphosphate hydrolases"/>
    <property type="match status" value="1"/>
</dbReference>
<evidence type="ECO:0000256" key="7">
    <source>
        <dbReference type="ARBA" id="ARBA00022777"/>
    </source>
</evidence>
<comment type="function">
    <text evidence="10">Phosphorylation of dTMP to form dTDP in both de novo and salvage pathways of dTTP synthesis.</text>
</comment>
<keyword evidence="7 10" id="KW-0418">Kinase</keyword>
<keyword evidence="5 10" id="KW-0545">Nucleotide biosynthesis</keyword>
<accession>A0ABX2D3Q3</accession>
<evidence type="ECO:0000256" key="4">
    <source>
        <dbReference type="ARBA" id="ARBA00022679"/>
    </source>
</evidence>
<dbReference type="InterPro" id="IPR039430">
    <property type="entry name" value="Thymidylate_kin-like_dom"/>
</dbReference>
<evidence type="ECO:0000256" key="3">
    <source>
        <dbReference type="ARBA" id="ARBA00017144"/>
    </source>
</evidence>
<keyword evidence="4 10" id="KW-0808">Transferase</keyword>
<comment type="catalytic activity">
    <reaction evidence="9 10">
        <text>dTMP + ATP = dTDP + ADP</text>
        <dbReference type="Rhea" id="RHEA:13517"/>
        <dbReference type="ChEBI" id="CHEBI:30616"/>
        <dbReference type="ChEBI" id="CHEBI:58369"/>
        <dbReference type="ChEBI" id="CHEBI:63528"/>
        <dbReference type="ChEBI" id="CHEBI:456216"/>
        <dbReference type="EC" id="2.7.4.9"/>
    </reaction>
</comment>
<dbReference type="EMBL" id="SRRZ01000086">
    <property type="protein sequence ID" value="NQE36463.1"/>
    <property type="molecule type" value="Genomic_DNA"/>
</dbReference>
<evidence type="ECO:0000256" key="1">
    <source>
        <dbReference type="ARBA" id="ARBA00009776"/>
    </source>
</evidence>
<feature type="binding site" evidence="10">
    <location>
        <begin position="10"/>
        <end position="17"/>
    </location>
    <ligand>
        <name>ATP</name>
        <dbReference type="ChEBI" id="CHEBI:30616"/>
    </ligand>
</feature>
<dbReference type="PANTHER" id="PTHR10344:SF4">
    <property type="entry name" value="UMP-CMP KINASE 2, MITOCHONDRIAL"/>
    <property type="match status" value="1"/>
</dbReference>
<dbReference type="CDD" id="cd01672">
    <property type="entry name" value="TMPK"/>
    <property type="match status" value="1"/>
</dbReference>
<keyword evidence="6 10" id="KW-0547">Nucleotide-binding</keyword>
<dbReference type="RefSeq" id="WP_172190365.1">
    <property type="nucleotide sequence ID" value="NZ_CAWPPK010000303.1"/>
</dbReference>
<dbReference type="HAMAP" id="MF_00165">
    <property type="entry name" value="Thymidylate_kinase"/>
    <property type="match status" value="1"/>
</dbReference>
<dbReference type="PROSITE" id="PS01331">
    <property type="entry name" value="THYMIDYLATE_KINASE"/>
    <property type="match status" value="1"/>
</dbReference>
<organism evidence="12 13">
    <name type="scientific">Microcoleus asticus IPMA8</name>
    <dbReference type="NCBI Taxonomy" id="2563858"/>
    <lineage>
        <taxon>Bacteria</taxon>
        <taxon>Bacillati</taxon>
        <taxon>Cyanobacteriota</taxon>
        <taxon>Cyanophyceae</taxon>
        <taxon>Oscillatoriophycideae</taxon>
        <taxon>Oscillatoriales</taxon>
        <taxon>Microcoleaceae</taxon>
        <taxon>Microcoleus</taxon>
        <taxon>Microcoleus asticus</taxon>
    </lineage>
</organism>
<evidence type="ECO:0000313" key="13">
    <source>
        <dbReference type="Proteomes" id="UP000702425"/>
    </source>
</evidence>
<dbReference type="Gene3D" id="3.40.50.300">
    <property type="entry name" value="P-loop containing nucleotide triphosphate hydrolases"/>
    <property type="match status" value="1"/>
</dbReference>
<dbReference type="InterPro" id="IPR027417">
    <property type="entry name" value="P-loop_NTPase"/>
</dbReference>
<evidence type="ECO:0000259" key="11">
    <source>
        <dbReference type="Pfam" id="PF02223"/>
    </source>
</evidence>
<protein>
    <recommendedName>
        <fullName evidence="3 10">Thymidylate kinase</fullName>
        <ecNumber evidence="2 10">2.7.4.9</ecNumber>
    </recommendedName>
    <alternativeName>
        <fullName evidence="10">dTMP kinase</fullName>
    </alternativeName>
</protein>
<dbReference type="Proteomes" id="UP000702425">
    <property type="component" value="Unassembled WGS sequence"/>
</dbReference>
<feature type="domain" description="Thymidylate kinase-like" evidence="11">
    <location>
        <begin position="8"/>
        <end position="201"/>
    </location>
</feature>
<evidence type="ECO:0000256" key="6">
    <source>
        <dbReference type="ARBA" id="ARBA00022741"/>
    </source>
</evidence>